<dbReference type="RefSeq" id="WP_130856098.1">
    <property type="nucleotide sequence ID" value="NZ_JBHLWO010000001.1"/>
</dbReference>
<gene>
    <name evidence="1" type="ORF">ACFFI0_06725</name>
</gene>
<accession>A0ABV6HIP7</accession>
<dbReference type="Proteomes" id="UP001589774">
    <property type="component" value="Unassembled WGS sequence"/>
</dbReference>
<evidence type="ECO:0000313" key="1">
    <source>
        <dbReference type="EMBL" id="MFC0317995.1"/>
    </source>
</evidence>
<dbReference type="EMBL" id="JBHLWO010000001">
    <property type="protein sequence ID" value="MFC0317995.1"/>
    <property type="molecule type" value="Genomic_DNA"/>
</dbReference>
<comment type="caution">
    <text evidence="1">The sequence shown here is derived from an EMBL/GenBank/DDBJ whole genome shotgun (WGS) entry which is preliminary data.</text>
</comment>
<organism evidence="1 2">
    <name type="scientific">Olivibacter oleidegradans</name>
    <dbReference type="NCBI Taxonomy" id="760123"/>
    <lineage>
        <taxon>Bacteria</taxon>
        <taxon>Pseudomonadati</taxon>
        <taxon>Bacteroidota</taxon>
        <taxon>Sphingobacteriia</taxon>
        <taxon>Sphingobacteriales</taxon>
        <taxon>Sphingobacteriaceae</taxon>
        <taxon>Olivibacter</taxon>
    </lineage>
</organism>
<name>A0ABV6HIP7_9SPHI</name>
<keyword evidence="2" id="KW-1185">Reference proteome</keyword>
<proteinExistence type="predicted"/>
<evidence type="ECO:0000313" key="2">
    <source>
        <dbReference type="Proteomes" id="UP001589774"/>
    </source>
</evidence>
<protein>
    <submittedName>
        <fullName evidence="1">Uncharacterized protein</fullName>
    </submittedName>
</protein>
<reference evidence="1 2" key="1">
    <citation type="submission" date="2024-09" db="EMBL/GenBank/DDBJ databases">
        <authorList>
            <person name="Sun Q."/>
            <person name="Mori K."/>
        </authorList>
    </citation>
    <scope>NUCLEOTIDE SEQUENCE [LARGE SCALE GENOMIC DNA]</scope>
    <source>
        <strain evidence="1 2">CCM 7765</strain>
    </source>
</reference>
<sequence>MCLTLESLGFLLETDVQTDCTGTFRYIALENDHIISENPITKELEVNNLQVYEWESLSLKHLKGIFHGEPLSMGKGAPEFHEKVS</sequence>